<feature type="transmembrane region" description="Helical" evidence="8">
    <location>
        <begin position="45"/>
        <end position="66"/>
    </location>
</feature>
<dbReference type="Pfam" id="PF03845">
    <property type="entry name" value="Spore_permease"/>
    <property type="match status" value="1"/>
</dbReference>
<evidence type="ECO:0000256" key="4">
    <source>
        <dbReference type="ARBA" id="ARBA00022544"/>
    </source>
</evidence>
<evidence type="ECO:0000256" key="6">
    <source>
        <dbReference type="ARBA" id="ARBA00022989"/>
    </source>
</evidence>
<evidence type="ECO:0000313" key="9">
    <source>
        <dbReference type="EMBL" id="SYX87423.1"/>
    </source>
</evidence>
<proteinExistence type="inferred from homology"/>
<dbReference type="Gene3D" id="1.20.1740.10">
    <property type="entry name" value="Amino acid/polyamine transporter I"/>
    <property type="match status" value="1"/>
</dbReference>
<evidence type="ECO:0000256" key="3">
    <source>
        <dbReference type="ARBA" id="ARBA00022448"/>
    </source>
</evidence>
<evidence type="ECO:0000256" key="8">
    <source>
        <dbReference type="SAM" id="Phobius"/>
    </source>
</evidence>
<dbReference type="PANTHER" id="PTHR34975:SF2">
    <property type="entry name" value="SPORE GERMINATION PROTEIN A2"/>
    <property type="match status" value="1"/>
</dbReference>
<feature type="transmembrane region" description="Helical" evidence="8">
    <location>
        <begin position="16"/>
        <end position="33"/>
    </location>
</feature>
<organism evidence="9 10">
    <name type="scientific">Paenibacillus alvei</name>
    <name type="common">Bacillus alvei</name>
    <dbReference type="NCBI Taxonomy" id="44250"/>
    <lineage>
        <taxon>Bacteria</taxon>
        <taxon>Bacillati</taxon>
        <taxon>Bacillota</taxon>
        <taxon>Bacilli</taxon>
        <taxon>Bacillales</taxon>
        <taxon>Paenibacillaceae</taxon>
        <taxon>Paenibacillus</taxon>
    </lineage>
</organism>
<feature type="transmembrane region" description="Helical" evidence="8">
    <location>
        <begin position="152"/>
        <end position="172"/>
    </location>
</feature>
<gene>
    <name evidence="9" type="primary">yndE</name>
    <name evidence="9" type="ORF">PBLR_15853</name>
</gene>
<comment type="subcellular location">
    <subcellularLocation>
        <location evidence="1">Membrane</location>
        <topology evidence="1">Multi-pass membrane protein</topology>
    </subcellularLocation>
</comment>
<dbReference type="PANTHER" id="PTHR34975">
    <property type="entry name" value="SPORE GERMINATION PROTEIN A2"/>
    <property type="match status" value="1"/>
</dbReference>
<feature type="transmembrane region" description="Helical" evidence="8">
    <location>
        <begin position="276"/>
        <end position="300"/>
    </location>
</feature>
<dbReference type="GO" id="GO:0009847">
    <property type="term" value="P:spore germination"/>
    <property type="evidence" value="ECO:0007669"/>
    <property type="project" value="InterPro"/>
</dbReference>
<accession>A0A383RKP6</accession>
<name>A0A383RKP6_PAEAL</name>
<feature type="transmembrane region" description="Helical" evidence="8">
    <location>
        <begin position="221"/>
        <end position="246"/>
    </location>
</feature>
<dbReference type="GO" id="GO:0016020">
    <property type="term" value="C:membrane"/>
    <property type="evidence" value="ECO:0007669"/>
    <property type="project" value="UniProtKB-SubCell"/>
</dbReference>
<keyword evidence="5 8" id="KW-0812">Transmembrane</keyword>
<dbReference type="EMBL" id="LS992241">
    <property type="protein sequence ID" value="SYX87423.1"/>
    <property type="molecule type" value="Genomic_DNA"/>
</dbReference>
<dbReference type="AlphaFoldDB" id="A0A383RKP6"/>
<reference evidence="10" key="1">
    <citation type="submission" date="2018-08" db="EMBL/GenBank/DDBJ databases">
        <authorList>
            <person name="Chevrot R."/>
        </authorList>
    </citation>
    <scope>NUCLEOTIDE SEQUENCE [LARGE SCALE GENOMIC DNA]</scope>
</reference>
<dbReference type="RefSeq" id="WP_138189027.1">
    <property type="nucleotide sequence ID" value="NZ_LS992241.1"/>
</dbReference>
<keyword evidence="3" id="KW-0813">Transport</keyword>
<keyword evidence="4" id="KW-0309">Germination</keyword>
<evidence type="ECO:0000313" key="10">
    <source>
        <dbReference type="Proteomes" id="UP000304148"/>
    </source>
</evidence>
<evidence type="ECO:0000256" key="1">
    <source>
        <dbReference type="ARBA" id="ARBA00004141"/>
    </source>
</evidence>
<feature type="transmembrane region" description="Helical" evidence="8">
    <location>
        <begin position="312"/>
        <end position="330"/>
    </location>
</feature>
<keyword evidence="6 8" id="KW-1133">Transmembrane helix</keyword>
<dbReference type="NCBIfam" id="TIGR00912">
    <property type="entry name" value="2A0309"/>
    <property type="match status" value="1"/>
</dbReference>
<feature type="transmembrane region" description="Helical" evidence="8">
    <location>
        <begin position="86"/>
        <end position="104"/>
    </location>
</feature>
<comment type="similarity">
    <text evidence="2">Belongs to the amino acid-polyamine-organocation (APC) superfamily. Spore germination protein (SGP) (TC 2.A.3.9) family.</text>
</comment>
<sequence length="371" mass="40946">MSQPIGSNEKITTQQAAVFVANYILGVGILTLPRTAAEKVKTPDIWLTVILGGLVAIAAGIIVAKLSQQFPGKTFYEYGQLIVGKWLGMVLNVSIIIYFIATSGNMVRAMSEVMNLYLLEGTPRWVVIMSFLWVGIYIMVGGVAAIARFFEIVFPLTVLIILGLALLSFKIFDVNNLRPVLGQGIGPVLNGLKTTGLSFSGFEILLVLQAYMTTPKKAVRAVVIGILIPMLFYVVTVVMTVGALSIPGVVSRTWPTITLFRSFEYPGILFERYESLLLVIWVIQIFTTYAITHYAAALGLSQMTKKDIRPMLYLLIPVIYIASMSPRNINDLFSMGDRIGDAAMVMFGILPAIMLMIVKLRRRMASDEQEQ</sequence>
<evidence type="ECO:0000256" key="5">
    <source>
        <dbReference type="ARBA" id="ARBA00022692"/>
    </source>
</evidence>
<evidence type="ECO:0000256" key="2">
    <source>
        <dbReference type="ARBA" id="ARBA00007998"/>
    </source>
</evidence>
<protein>
    <submittedName>
        <fullName evidence="9">Putative spore germination integral inner membrane protein</fullName>
    </submittedName>
</protein>
<evidence type="ECO:0000256" key="7">
    <source>
        <dbReference type="ARBA" id="ARBA00023136"/>
    </source>
</evidence>
<feature type="transmembrane region" description="Helical" evidence="8">
    <location>
        <begin position="125"/>
        <end position="146"/>
    </location>
</feature>
<feature type="transmembrane region" description="Helical" evidence="8">
    <location>
        <begin position="342"/>
        <end position="360"/>
    </location>
</feature>
<dbReference type="Proteomes" id="UP000304148">
    <property type="component" value="Chromosome"/>
</dbReference>
<keyword evidence="7 8" id="KW-0472">Membrane</keyword>
<dbReference type="InterPro" id="IPR004761">
    <property type="entry name" value="Spore_GerAB"/>
</dbReference>